<reference evidence="4" key="2">
    <citation type="submission" date="2013-10" db="EMBL/GenBank/DDBJ databases">
        <authorList>
            <person name="Aslett M."/>
        </authorList>
    </citation>
    <scope>NUCLEOTIDE SEQUENCE [LARGE SCALE GENOMIC DNA]</scope>
    <source>
        <strain evidence="4">Houghton</strain>
    </source>
</reference>
<dbReference type="GO" id="GO:0097157">
    <property type="term" value="F:pre-mRNA intronic binding"/>
    <property type="evidence" value="ECO:0007669"/>
    <property type="project" value="TreeGrafter"/>
</dbReference>
<protein>
    <submittedName>
        <fullName evidence="4">Pre-mRNA splicing factor prp8, putative</fullName>
    </submittedName>
</protein>
<dbReference type="GO" id="GO:0030623">
    <property type="term" value="F:U5 snRNA binding"/>
    <property type="evidence" value="ECO:0007669"/>
    <property type="project" value="TreeGrafter"/>
</dbReference>
<dbReference type="GO" id="GO:0005682">
    <property type="term" value="C:U5 snRNP"/>
    <property type="evidence" value="ECO:0007669"/>
    <property type="project" value="TreeGrafter"/>
</dbReference>
<dbReference type="PANTHER" id="PTHR11140:SF0">
    <property type="entry name" value="PRE-MRNA-PROCESSING-SPLICING FACTOR 8"/>
    <property type="match status" value="1"/>
</dbReference>
<evidence type="ECO:0000313" key="5">
    <source>
        <dbReference type="Proteomes" id="UP000030750"/>
    </source>
</evidence>
<dbReference type="GO" id="GO:0000244">
    <property type="term" value="P:spliceosomal tri-snRNP complex assembly"/>
    <property type="evidence" value="ECO:0007669"/>
    <property type="project" value="TreeGrafter"/>
</dbReference>
<evidence type="ECO:0000313" key="4">
    <source>
        <dbReference type="EMBL" id="CDJ52439.1"/>
    </source>
</evidence>
<dbReference type="Pfam" id="PF10598">
    <property type="entry name" value="RRM_4"/>
    <property type="match status" value="1"/>
</dbReference>
<feature type="domain" description="RNA recognition motif spliceosomal PrP8" evidence="3">
    <location>
        <begin position="569"/>
        <end position="659"/>
    </location>
</feature>
<dbReference type="PANTHER" id="PTHR11140">
    <property type="entry name" value="PRE-MRNA SPLICING FACTOR PRP8"/>
    <property type="match status" value="1"/>
</dbReference>
<dbReference type="InterPro" id="IPR027652">
    <property type="entry name" value="PRP8"/>
</dbReference>
<dbReference type="AlphaFoldDB" id="U6LV36"/>
<dbReference type="InterPro" id="IPR012337">
    <property type="entry name" value="RNaseH-like_sf"/>
</dbReference>
<reference evidence="4" key="1">
    <citation type="submission" date="2013-10" db="EMBL/GenBank/DDBJ databases">
        <title>Genomic analysis of the causative agents of coccidiosis in chickens.</title>
        <authorList>
            <person name="Reid A.J."/>
            <person name="Blake D."/>
            <person name="Billington K."/>
            <person name="Browne H."/>
            <person name="Dunn M."/>
            <person name="Hung S."/>
            <person name="Kawahara F."/>
            <person name="Miranda-Saavedra D."/>
            <person name="Mourier T."/>
            <person name="Nagra H."/>
            <person name="Otto T.D."/>
            <person name="Rawlings N."/>
            <person name="Sanchez A."/>
            <person name="Sanders M."/>
            <person name="Subramaniam C."/>
            <person name="Tay Y."/>
            <person name="Dear P."/>
            <person name="Doerig C."/>
            <person name="Gruber A."/>
            <person name="Parkinson J."/>
            <person name="Shirley M."/>
            <person name="Wan K.L."/>
            <person name="Berriman M."/>
            <person name="Tomley F."/>
            <person name="Pain A."/>
        </authorList>
    </citation>
    <scope>NUCLEOTIDE SEQUENCE [LARGE SCALE GENOMIC DNA]</scope>
    <source>
        <strain evidence="4">Houghton</strain>
    </source>
</reference>
<dbReference type="VEuPathDB" id="ToxoDB:EBH_0003830"/>
<dbReference type="Pfam" id="PF08083">
    <property type="entry name" value="PROCN"/>
    <property type="match status" value="1"/>
</dbReference>
<accession>U6LV36</accession>
<dbReference type="InterPro" id="IPR019580">
    <property type="entry name" value="Prp8_U6-snRNA-bd"/>
</dbReference>
<dbReference type="GO" id="GO:0030619">
    <property type="term" value="F:U1 snRNA binding"/>
    <property type="evidence" value="ECO:0007669"/>
    <property type="project" value="TreeGrafter"/>
</dbReference>
<dbReference type="GO" id="GO:0030620">
    <property type="term" value="F:U2 snRNA binding"/>
    <property type="evidence" value="ECO:0007669"/>
    <property type="project" value="TreeGrafter"/>
</dbReference>
<evidence type="ECO:0000259" key="3">
    <source>
        <dbReference type="Pfam" id="PF10598"/>
    </source>
</evidence>
<evidence type="ECO:0000259" key="2">
    <source>
        <dbReference type="Pfam" id="PF10596"/>
    </source>
</evidence>
<sequence length="878" mass="103513">MRRAQDVPLVQTWFREHAPQNYPVKVRVSYQKLLKCWVLCHLHSRPPKSLKKRNLFRVFKTTKFFQMTEIDWVEAGLQVSRQGYNMLNLLIHRKNLNYLHLDYNFNLKPVKTLTTKERKKSRFGNAFHLCREILRLTKLTVDSHVQFRLGNVDAFQLADGLQYIFAHVGQLTGMYRYKYRLMRQVRMCKDLKHLIYYRFNTGPVGKGPGCGFWAPGWRVWLFFLRGVLPLLERWLGNLLARQFEGRVSKGTAKTVTKQRVESHFDLELRAAVMHDILDIMPEGVKASKARTILQHLSEAWRCWKANIPWKVPGLPAPIENMILRYVKMKADWWTNAAYYNRERIRRGATVDKTVCRKNLGRLTRLWLKAEQERQHAYLKDGPYITGEEAVALYTTAVHWLESRRFTHIPFPPLNYKHDTKLLILALERLKEFYSVKSRLNQSQREELGLIEQAYDNPHEALSRIKRHLLTQRAFKELRLEFMDLYSHLIPIYEIDPLEKITDAYLDQYLWYEGDSRHLFPSWVKPADTEPPPLLVFKFCQGINNLTDVWNTSDGESLVLLESKFEKVYEKVDLTLLNRLLRLIVDHNVADYITAKNNVSISFKDMSHVNSFGLIRGLQFSSFVFQYYALILDLLLLGLTRATEIAGPPNLPNEFLSFTDVQTETRHPIRLYCRYIDRFWVVFKFTKEESRDLVQRYLTENPDPNNENVVGYPNKTCWPRDCRMRRFEESMKYKKLTNAQRSGLNQIPNRRFTLWWSPTINRANVYVGFQVQLDLTGIFMHGKIPTLKISLIQIFRAHLWQKVHESIVMDLCQVFDMELDSLEVEMVQKETIHPRKSYKMNSSCADILLFASYKWPISKPSLLAEAKDLMEGATATKHW</sequence>
<feature type="domain" description="Pre-mRNA-processing-splicing factor 8 U6-snRNA-binding" evidence="2">
    <location>
        <begin position="723"/>
        <end position="816"/>
    </location>
</feature>
<evidence type="ECO:0000259" key="1">
    <source>
        <dbReference type="Pfam" id="PF08083"/>
    </source>
</evidence>
<dbReference type="Gene3D" id="3.90.1570.40">
    <property type="match status" value="1"/>
</dbReference>
<dbReference type="OrthoDB" id="1931567at2759"/>
<keyword evidence="5" id="KW-1185">Reference proteome</keyword>
<gene>
    <name evidence="4" type="ORF">EBH_0003830</name>
</gene>
<dbReference type="InterPro" id="IPR019582">
    <property type="entry name" value="RRM_spliceosomal_PrP8"/>
</dbReference>
<feature type="domain" description="PROCN" evidence="1">
    <location>
        <begin position="1"/>
        <end position="384"/>
    </location>
</feature>
<organism evidence="4 5">
    <name type="scientific">Eimeria brunetti</name>
    <dbReference type="NCBI Taxonomy" id="51314"/>
    <lineage>
        <taxon>Eukaryota</taxon>
        <taxon>Sar</taxon>
        <taxon>Alveolata</taxon>
        <taxon>Apicomplexa</taxon>
        <taxon>Conoidasida</taxon>
        <taxon>Coccidia</taxon>
        <taxon>Eucoccidiorida</taxon>
        <taxon>Eimeriorina</taxon>
        <taxon>Eimeriidae</taxon>
        <taxon>Eimeria</taxon>
    </lineage>
</organism>
<dbReference type="Proteomes" id="UP000030750">
    <property type="component" value="Unassembled WGS sequence"/>
</dbReference>
<dbReference type="GO" id="GO:0017070">
    <property type="term" value="F:U6 snRNA binding"/>
    <property type="evidence" value="ECO:0007669"/>
    <property type="project" value="InterPro"/>
</dbReference>
<dbReference type="GO" id="GO:0071013">
    <property type="term" value="C:catalytic step 2 spliceosome"/>
    <property type="evidence" value="ECO:0007669"/>
    <property type="project" value="TreeGrafter"/>
</dbReference>
<dbReference type="Pfam" id="PF10596">
    <property type="entry name" value="U6-snRNA_bdg"/>
    <property type="match status" value="1"/>
</dbReference>
<proteinExistence type="predicted"/>
<dbReference type="EMBL" id="HG713131">
    <property type="protein sequence ID" value="CDJ52439.1"/>
    <property type="molecule type" value="Genomic_DNA"/>
</dbReference>
<dbReference type="SUPFAM" id="SSF53098">
    <property type="entry name" value="Ribonuclease H-like"/>
    <property type="match status" value="1"/>
</dbReference>
<dbReference type="InterPro" id="IPR012592">
    <property type="entry name" value="PROCN"/>
</dbReference>
<name>U6LV36_9EIME</name>